<protein>
    <submittedName>
        <fullName evidence="3">Glycosyltransferase family 4 protein</fullName>
    </submittedName>
</protein>
<accession>A0AA41YZC0</accession>
<evidence type="ECO:0000313" key="3">
    <source>
        <dbReference type="EMBL" id="MCW6511339.1"/>
    </source>
</evidence>
<dbReference type="InterPro" id="IPR050194">
    <property type="entry name" value="Glycosyltransferase_grp1"/>
</dbReference>
<dbReference type="Proteomes" id="UP001165667">
    <property type="component" value="Unassembled WGS sequence"/>
</dbReference>
<evidence type="ECO:0000259" key="2">
    <source>
        <dbReference type="Pfam" id="PF13439"/>
    </source>
</evidence>
<dbReference type="SUPFAM" id="SSF53756">
    <property type="entry name" value="UDP-Glycosyltransferase/glycogen phosphorylase"/>
    <property type="match status" value="1"/>
</dbReference>
<dbReference type="PANTHER" id="PTHR45947">
    <property type="entry name" value="SULFOQUINOVOSYL TRANSFERASE SQD2"/>
    <property type="match status" value="1"/>
</dbReference>
<proteinExistence type="predicted"/>
<dbReference type="EMBL" id="JAMOIM010000024">
    <property type="protein sequence ID" value="MCW6511339.1"/>
    <property type="molecule type" value="Genomic_DNA"/>
</dbReference>
<dbReference type="Gene3D" id="3.40.50.2000">
    <property type="entry name" value="Glycogen Phosphorylase B"/>
    <property type="match status" value="2"/>
</dbReference>
<evidence type="ECO:0000313" key="4">
    <source>
        <dbReference type="Proteomes" id="UP001165667"/>
    </source>
</evidence>
<name>A0AA41YZC0_9HYPH</name>
<dbReference type="PANTHER" id="PTHR45947:SF3">
    <property type="entry name" value="SULFOQUINOVOSYL TRANSFERASE SQD2"/>
    <property type="match status" value="1"/>
</dbReference>
<gene>
    <name evidence="3" type="ORF">M8523_25485</name>
</gene>
<dbReference type="CDD" id="cd03808">
    <property type="entry name" value="GT4_CapM-like"/>
    <property type="match status" value="1"/>
</dbReference>
<dbReference type="RefSeq" id="WP_282587715.1">
    <property type="nucleotide sequence ID" value="NZ_JAMOIM010000024.1"/>
</dbReference>
<dbReference type="InterPro" id="IPR028098">
    <property type="entry name" value="Glyco_trans_4-like_N"/>
</dbReference>
<comment type="caution">
    <text evidence="3">The sequence shown here is derived from an EMBL/GenBank/DDBJ whole genome shotgun (WGS) entry which is preliminary data.</text>
</comment>
<dbReference type="InterPro" id="IPR001296">
    <property type="entry name" value="Glyco_trans_1"/>
</dbReference>
<reference evidence="3" key="1">
    <citation type="submission" date="2022-05" db="EMBL/GenBank/DDBJ databases">
        <authorList>
            <person name="Pankratov T."/>
        </authorList>
    </citation>
    <scope>NUCLEOTIDE SEQUENCE</scope>
    <source>
        <strain evidence="3">BP6-180914</strain>
    </source>
</reference>
<sequence length="406" mass="43422">MTAVEASNSVLKSAVKPASGATPRLKVAQVVTRMDIGGVPDHVMTLVRGLHRDCDLVVLCASIDAKHARELEALSVPVIKVPFARLPLPKSDFRVLLELIHILRAGRFDVVHTHMSKAVLIGALAARLARVPLVVNTAHNLGFLALPNPLFRGLFWVYDRVLFAVACDLIVTVSQQVRDAVVRAGIAPGRKVIAIPNGIDPQRFDVPPELRLTVRSELAPDDDLLIVTVARLVWFKGLDMLLDAAPAVLAHHPRTKIVIVGDGPLRAELSARCAKLGIERQVVFTGERRDIPALLAAADIFVLPSVSEGMPISILEAMAAGKAVVATRVGGVPDLVLDGDTGCLVESRDAGGLAAALIRLADNPALRDRMGCQGAARLSRMFSADAMVERTLALYHLNGARSLARG</sequence>
<dbReference type="Pfam" id="PF00534">
    <property type="entry name" value="Glycos_transf_1"/>
    <property type="match status" value="1"/>
</dbReference>
<feature type="domain" description="Glycosyltransferase subfamily 4-like N-terminal" evidence="2">
    <location>
        <begin position="36"/>
        <end position="203"/>
    </location>
</feature>
<dbReference type="Pfam" id="PF13439">
    <property type="entry name" value="Glyco_transf_4"/>
    <property type="match status" value="1"/>
</dbReference>
<organism evidence="3 4">
    <name type="scientific">Lichenifustis flavocetrariae</name>
    <dbReference type="NCBI Taxonomy" id="2949735"/>
    <lineage>
        <taxon>Bacteria</taxon>
        <taxon>Pseudomonadati</taxon>
        <taxon>Pseudomonadota</taxon>
        <taxon>Alphaproteobacteria</taxon>
        <taxon>Hyphomicrobiales</taxon>
        <taxon>Lichenihabitantaceae</taxon>
        <taxon>Lichenifustis</taxon>
    </lineage>
</organism>
<dbReference type="GO" id="GO:0016757">
    <property type="term" value="F:glycosyltransferase activity"/>
    <property type="evidence" value="ECO:0007669"/>
    <property type="project" value="TreeGrafter"/>
</dbReference>
<evidence type="ECO:0000259" key="1">
    <source>
        <dbReference type="Pfam" id="PF00534"/>
    </source>
</evidence>
<dbReference type="AlphaFoldDB" id="A0AA41YZC0"/>
<keyword evidence="4" id="KW-1185">Reference proteome</keyword>
<feature type="domain" description="Glycosyl transferase family 1" evidence="1">
    <location>
        <begin position="216"/>
        <end position="374"/>
    </location>
</feature>